<comment type="caution">
    <text evidence="11">The sequence shown here is derived from an EMBL/GenBank/DDBJ whole genome shotgun (WGS) entry which is preliminary data.</text>
</comment>
<feature type="transmembrane region" description="Helical" evidence="9">
    <location>
        <begin position="65"/>
        <end position="81"/>
    </location>
</feature>
<dbReference type="AlphaFoldDB" id="A0AAD9ILF0"/>
<dbReference type="GO" id="GO:0045047">
    <property type="term" value="P:protein targeting to ER"/>
    <property type="evidence" value="ECO:0007669"/>
    <property type="project" value="TreeGrafter"/>
</dbReference>
<keyword evidence="7 9" id="KW-0472">Membrane</keyword>
<evidence type="ECO:0000256" key="9">
    <source>
        <dbReference type="RuleBase" id="RU368033"/>
    </source>
</evidence>
<name>A0AAD9ILF0_PROWI</name>
<protein>
    <recommendedName>
        <fullName evidence="3 9">Signal peptidase complex subunit 2</fullName>
    </recommendedName>
</protein>
<evidence type="ECO:0000256" key="8">
    <source>
        <dbReference type="ARBA" id="ARBA00045608"/>
    </source>
</evidence>
<organism evidence="11 12">
    <name type="scientific">Prototheca wickerhamii</name>
    <dbReference type="NCBI Taxonomy" id="3111"/>
    <lineage>
        <taxon>Eukaryota</taxon>
        <taxon>Viridiplantae</taxon>
        <taxon>Chlorophyta</taxon>
        <taxon>core chlorophytes</taxon>
        <taxon>Trebouxiophyceae</taxon>
        <taxon>Chlorellales</taxon>
        <taxon>Chlorellaceae</taxon>
        <taxon>Prototheca</taxon>
    </lineage>
</organism>
<feature type="transmembrane region" description="Helical" evidence="9">
    <location>
        <begin position="87"/>
        <end position="110"/>
    </location>
</feature>
<dbReference type="PANTHER" id="PTHR13085:SF0">
    <property type="entry name" value="SIGNAL PEPTIDASE COMPLEX SUBUNIT 2"/>
    <property type="match status" value="1"/>
</dbReference>
<dbReference type="Proteomes" id="UP001255856">
    <property type="component" value="Unassembled WGS sequence"/>
</dbReference>
<keyword evidence="12" id="KW-1185">Reference proteome</keyword>
<evidence type="ECO:0000256" key="3">
    <source>
        <dbReference type="ARBA" id="ARBA00017057"/>
    </source>
</evidence>
<sequence>MGPRVRRRESEDPFVIEEKEEREQEPEKVHLDDAVGTKKALDAAIIEALREKGIDLDHTIEDTKVAIGLAACLVACVAQFWPAKHPWNWWVCAICVACYALLSAALTFFATTVEKDAITWTKASGNRPALIVSSSMRKASDQWTVSVHPKQLSG</sequence>
<dbReference type="GO" id="GO:0005787">
    <property type="term" value="C:signal peptidase complex"/>
    <property type="evidence" value="ECO:0007669"/>
    <property type="project" value="UniProtKB-UniRule"/>
</dbReference>
<feature type="compositionally biased region" description="Basic and acidic residues" evidence="10">
    <location>
        <begin position="8"/>
        <end position="27"/>
    </location>
</feature>
<keyword evidence="6 9" id="KW-1133">Transmembrane helix</keyword>
<accession>A0AAD9ILF0</accession>
<evidence type="ECO:0000256" key="10">
    <source>
        <dbReference type="SAM" id="MobiDB-lite"/>
    </source>
</evidence>
<comment type="function">
    <text evidence="8 9">Component of the signal peptidase complex (SPC) which catalyzes the cleavage of N-terminal signal sequences from nascent proteins as they are translocated into the lumen of the endoplasmic reticulum. Enhances the enzymatic activity of SPC and facilitates the interactions between different components of the translocation site.</text>
</comment>
<evidence type="ECO:0000256" key="4">
    <source>
        <dbReference type="ARBA" id="ARBA00022692"/>
    </source>
</evidence>
<keyword evidence="5 9" id="KW-0256">Endoplasmic reticulum</keyword>
<evidence type="ECO:0000256" key="7">
    <source>
        <dbReference type="ARBA" id="ARBA00023136"/>
    </source>
</evidence>
<comment type="subcellular location">
    <subcellularLocation>
        <location evidence="1 9">Endoplasmic reticulum membrane</location>
        <topology evidence="1 9">Multi-pass membrane protein</topology>
    </subcellularLocation>
</comment>
<dbReference type="PANTHER" id="PTHR13085">
    <property type="entry name" value="MICROSOMAL SIGNAL PEPTIDASE 25 KDA SUBUNIT"/>
    <property type="match status" value="1"/>
</dbReference>
<gene>
    <name evidence="11" type="ORF">QBZ16_002221</name>
</gene>
<evidence type="ECO:0000256" key="6">
    <source>
        <dbReference type="ARBA" id="ARBA00022989"/>
    </source>
</evidence>
<dbReference type="InterPro" id="IPR009582">
    <property type="entry name" value="Spc2/SPCS2"/>
</dbReference>
<dbReference type="GO" id="GO:0006465">
    <property type="term" value="P:signal peptide processing"/>
    <property type="evidence" value="ECO:0007669"/>
    <property type="project" value="UniProtKB-UniRule"/>
</dbReference>
<keyword evidence="4 9" id="KW-0812">Transmembrane</keyword>
<proteinExistence type="inferred from homology"/>
<dbReference type="EMBL" id="JASFZW010000002">
    <property type="protein sequence ID" value="KAK2079826.1"/>
    <property type="molecule type" value="Genomic_DNA"/>
</dbReference>
<evidence type="ECO:0000256" key="1">
    <source>
        <dbReference type="ARBA" id="ARBA00004477"/>
    </source>
</evidence>
<reference evidence="11" key="1">
    <citation type="submission" date="2021-01" db="EMBL/GenBank/DDBJ databases">
        <authorList>
            <person name="Eckstrom K.M.E."/>
        </authorList>
    </citation>
    <scope>NUCLEOTIDE SEQUENCE</scope>
    <source>
        <strain evidence="11">UVCC 0001</strain>
    </source>
</reference>
<dbReference type="GO" id="GO:0008233">
    <property type="term" value="F:peptidase activity"/>
    <property type="evidence" value="ECO:0007669"/>
    <property type="project" value="UniProtKB-UniRule"/>
</dbReference>
<feature type="region of interest" description="Disordered" evidence="10">
    <location>
        <begin position="1"/>
        <end position="27"/>
    </location>
</feature>
<evidence type="ECO:0000256" key="2">
    <source>
        <dbReference type="ARBA" id="ARBA00007324"/>
    </source>
</evidence>
<dbReference type="Pfam" id="PF06703">
    <property type="entry name" value="SPC25"/>
    <property type="match status" value="1"/>
</dbReference>
<evidence type="ECO:0000313" key="11">
    <source>
        <dbReference type="EMBL" id="KAK2079826.1"/>
    </source>
</evidence>
<evidence type="ECO:0000256" key="5">
    <source>
        <dbReference type="ARBA" id="ARBA00022824"/>
    </source>
</evidence>
<evidence type="ECO:0000313" key="12">
    <source>
        <dbReference type="Proteomes" id="UP001255856"/>
    </source>
</evidence>
<comment type="similarity">
    <text evidence="2 9">Belongs to the SPCS2 family.</text>
</comment>